<reference evidence="5" key="1">
    <citation type="journal article" date="2019" name="Int. J. Syst. Evol. Microbiol.">
        <title>The Global Catalogue of Microorganisms (GCM) 10K type strain sequencing project: providing services to taxonomists for standard genome sequencing and annotation.</title>
        <authorList>
            <consortium name="The Broad Institute Genomics Platform"/>
            <consortium name="The Broad Institute Genome Sequencing Center for Infectious Disease"/>
            <person name="Wu L."/>
            <person name="Ma J."/>
        </authorList>
    </citation>
    <scope>NUCLEOTIDE SEQUENCE [LARGE SCALE GENOMIC DNA]</scope>
    <source>
        <strain evidence="5">CCM 9110</strain>
    </source>
</reference>
<evidence type="ECO:0000313" key="4">
    <source>
        <dbReference type="EMBL" id="MFD1399864.1"/>
    </source>
</evidence>
<gene>
    <name evidence="4" type="ORF">ACFQ41_11140</name>
</gene>
<comment type="caution">
    <text evidence="4">The sequence shown here is derived from an EMBL/GenBank/DDBJ whole genome shotgun (WGS) entry which is preliminary data.</text>
</comment>
<dbReference type="RefSeq" id="WP_204119556.1">
    <property type="nucleotide sequence ID" value="NZ_BOLV01000017.1"/>
</dbReference>
<name>A0ABW4BI36_9LACO</name>
<dbReference type="Gene3D" id="3.40.50.2000">
    <property type="entry name" value="Glycogen Phosphorylase B"/>
    <property type="match status" value="2"/>
</dbReference>
<dbReference type="GO" id="GO:0016757">
    <property type="term" value="F:glycosyltransferase activity"/>
    <property type="evidence" value="ECO:0007669"/>
    <property type="project" value="UniProtKB-KW"/>
</dbReference>
<evidence type="ECO:0000256" key="1">
    <source>
        <dbReference type="ARBA" id="ARBA00022676"/>
    </source>
</evidence>
<dbReference type="InterPro" id="IPR001296">
    <property type="entry name" value="Glyco_trans_1"/>
</dbReference>
<dbReference type="PANTHER" id="PTHR12526:SF629">
    <property type="entry name" value="TEICHURONIC ACID BIOSYNTHESIS GLYCOSYLTRANSFERASE TUAH-RELATED"/>
    <property type="match status" value="1"/>
</dbReference>
<keyword evidence="2 4" id="KW-0808">Transferase</keyword>
<evidence type="ECO:0000313" key="5">
    <source>
        <dbReference type="Proteomes" id="UP001597199"/>
    </source>
</evidence>
<keyword evidence="5" id="KW-1185">Reference proteome</keyword>
<proteinExistence type="predicted"/>
<accession>A0ABW4BI36</accession>
<dbReference type="Proteomes" id="UP001597199">
    <property type="component" value="Unassembled WGS sequence"/>
</dbReference>
<evidence type="ECO:0000259" key="3">
    <source>
        <dbReference type="Pfam" id="PF00534"/>
    </source>
</evidence>
<dbReference type="EC" id="2.4.-.-" evidence="4"/>
<dbReference type="SUPFAM" id="SSF53756">
    <property type="entry name" value="UDP-Glycosyltransferase/glycogen phosphorylase"/>
    <property type="match status" value="1"/>
</dbReference>
<protein>
    <submittedName>
        <fullName evidence="4">Glycosyltransferase</fullName>
        <ecNumber evidence="4">2.4.-.-</ecNumber>
    </submittedName>
</protein>
<dbReference type="Pfam" id="PF00534">
    <property type="entry name" value="Glycos_transf_1"/>
    <property type="match status" value="1"/>
</dbReference>
<sequence>MNFFVNDAMGMGNSGVEHAQFYRAKRFDQAKLPYRYIFLDLIPELHKAMDRWELRDDQVINIWEFFTLGDDYALTGLKQRITAKKADIVIDGTDTHRKSEEVLDSGLRVVNHLVKYPDIHKPENKLLMVSAGRTEIFNEATGKRAIMYEYVDDPHRNRLVRNIHIFDYNGKHLFFPNRVLMYRFFFNRLNDLYGAPSTFLIDRGEEVDEALMNQPIPEAKLVYVVHADTLGDRNDKRYPLWNNHYQYMFDHIQSSDRIVVATELQRQDILVDFPDVADKVVAIPVGGVRDGIKPRERAKMQDPIRVITASRLAAEKHVDLAIKAVAKWHDEDGVNVEFDIYGRGEEQKKLEDAIKETNSGDYIKLKGLSDNLAEIYPQYDIFVSASFSEGFGLTYIEALNASLPIVTYRARFGATELVHDGENGFLADFKRDDMDYDVDTLHEGFKRLQAANYGKLVANTTASLDQFQDHVIAGKWQKLMEGLR</sequence>
<dbReference type="PANTHER" id="PTHR12526">
    <property type="entry name" value="GLYCOSYLTRANSFERASE"/>
    <property type="match status" value="1"/>
</dbReference>
<evidence type="ECO:0000256" key="2">
    <source>
        <dbReference type="ARBA" id="ARBA00022679"/>
    </source>
</evidence>
<keyword evidence="1 4" id="KW-0328">Glycosyltransferase</keyword>
<feature type="domain" description="Glycosyl transferase family 1" evidence="3">
    <location>
        <begin position="295"/>
        <end position="432"/>
    </location>
</feature>
<organism evidence="4 5">
    <name type="scientific">Lacticaseibacillus suilingensis</name>
    <dbReference type="NCBI Taxonomy" id="2799577"/>
    <lineage>
        <taxon>Bacteria</taxon>
        <taxon>Bacillati</taxon>
        <taxon>Bacillota</taxon>
        <taxon>Bacilli</taxon>
        <taxon>Lactobacillales</taxon>
        <taxon>Lactobacillaceae</taxon>
        <taxon>Lacticaseibacillus</taxon>
    </lineage>
</organism>
<dbReference type="EMBL" id="JBHTOA010000045">
    <property type="protein sequence ID" value="MFD1399864.1"/>
    <property type="molecule type" value="Genomic_DNA"/>
</dbReference>